<dbReference type="NCBIfam" id="TIGR01494">
    <property type="entry name" value="ATPase_P-type"/>
    <property type="match status" value="1"/>
</dbReference>
<dbReference type="Proteomes" id="UP000278036">
    <property type="component" value="Unassembled WGS sequence"/>
</dbReference>
<feature type="non-terminal residue" evidence="9">
    <location>
        <position position="1"/>
    </location>
</feature>
<evidence type="ECO:0000313" key="10">
    <source>
        <dbReference type="Proteomes" id="UP000278036"/>
    </source>
</evidence>
<evidence type="ECO:0000313" key="9">
    <source>
        <dbReference type="EMBL" id="RKK01805.1"/>
    </source>
</evidence>
<dbReference type="InterPro" id="IPR023299">
    <property type="entry name" value="ATPase_P-typ_cyto_dom_N"/>
</dbReference>
<dbReference type="InterPro" id="IPR036412">
    <property type="entry name" value="HAD-like_sf"/>
</dbReference>
<protein>
    <recommendedName>
        <fullName evidence="6">P-type Zn(2+) transporter</fullName>
        <ecNumber evidence="6">7.2.2.12</ecNumber>
    </recommendedName>
</protein>
<evidence type="ECO:0000256" key="3">
    <source>
        <dbReference type="ARBA" id="ARBA00022692"/>
    </source>
</evidence>
<feature type="domain" description="Hemerythrin-like" evidence="8">
    <location>
        <begin position="312"/>
        <end position="436"/>
    </location>
</feature>
<evidence type="ECO:0000256" key="6">
    <source>
        <dbReference type="ARBA" id="ARBA00039097"/>
    </source>
</evidence>
<dbReference type="InterPro" id="IPR051014">
    <property type="entry name" value="Cation_Transport_ATPase_IB"/>
</dbReference>
<dbReference type="OrthoDB" id="9760802at2"/>
<evidence type="ECO:0000256" key="4">
    <source>
        <dbReference type="ARBA" id="ARBA00022989"/>
    </source>
</evidence>
<dbReference type="AlphaFoldDB" id="A0A3A9JB56"/>
<dbReference type="PRINTS" id="PR00119">
    <property type="entry name" value="CATATPASE"/>
</dbReference>
<dbReference type="PANTHER" id="PTHR48085:SF5">
    <property type="entry name" value="CADMIUM_ZINC-TRANSPORTING ATPASE HMA4-RELATED"/>
    <property type="match status" value="1"/>
</dbReference>
<reference evidence="9 10" key="1">
    <citation type="submission" date="2018-09" db="EMBL/GenBank/DDBJ databases">
        <title>Roseomonas sp. nov., isolated from feces of Tibetan antelopes in the Qinghai-Tibet plateau, China.</title>
        <authorList>
            <person name="Tian Z."/>
        </authorList>
    </citation>
    <scope>NUCLEOTIDE SEQUENCE [LARGE SCALE GENOMIC DNA]</scope>
    <source>
        <strain evidence="9 10">Z24</strain>
    </source>
</reference>
<accession>A0A3A9JB56</accession>
<dbReference type="Pfam" id="PF01814">
    <property type="entry name" value="Hemerythrin"/>
    <property type="match status" value="1"/>
</dbReference>
<comment type="similarity">
    <text evidence="2">Belongs to the cation transport ATPase (P-type) (TC 3.A.3) family. Type IB subfamily.</text>
</comment>
<dbReference type="GO" id="GO:0005524">
    <property type="term" value="F:ATP binding"/>
    <property type="evidence" value="ECO:0007669"/>
    <property type="project" value="InterPro"/>
</dbReference>
<dbReference type="GO" id="GO:0016463">
    <property type="term" value="F:P-type zinc transporter activity"/>
    <property type="evidence" value="ECO:0007669"/>
    <property type="project" value="UniProtKB-EC"/>
</dbReference>
<evidence type="ECO:0000256" key="7">
    <source>
        <dbReference type="ARBA" id="ARBA00047308"/>
    </source>
</evidence>
<comment type="caution">
    <text evidence="9">The sequence shown here is derived from an EMBL/GenBank/DDBJ whole genome shotgun (WGS) entry which is preliminary data.</text>
</comment>
<evidence type="ECO:0000256" key="5">
    <source>
        <dbReference type="ARBA" id="ARBA00023136"/>
    </source>
</evidence>
<sequence length="453" mass="46980">AAEDAAPRIGREAALRWAAALAQASTHPVSSALVAAAASRGIALPMPGAVAEMAGGGISGMVEGHRLLLGSEGFLRRSGVEPQEGFGINAHVATAASSVAWLAVDGQAAAVFVMADRPRPEAPRAIRHLRALGIDRIVMITGDRAAAAAPIGRALRLDEVRAEQEPADKIAGVRAEAARAPTAMVGDGVNDAPALAAADVGIAMGANGTAAASEAGDVVLLVDRLDRVPEAIAIAMRSRRVALQAIGLGMGFSGLAMAAAAAGWLTPLAGAVVQEAIDIFAILFALTALRPGAREAVPASLPAGTGLAERLREHGGLRQLTTTLREAAEAIGTQPDMLPALRALELKLRQELLPHQNAEEQSLFPEAAERLGGRDSMAPLIRMHAEIEGLVEQFGILLRMAERQERLEAAVPELRRTLFALEALLSLHLVMEEEMLESLSDSSAPAQPVAEAA</sequence>
<dbReference type="InParanoid" id="A0A3A9JB56"/>
<dbReference type="GO" id="GO:0015086">
    <property type="term" value="F:cadmium ion transmembrane transporter activity"/>
    <property type="evidence" value="ECO:0007669"/>
    <property type="project" value="TreeGrafter"/>
</dbReference>
<dbReference type="RefSeq" id="WP_147426202.1">
    <property type="nucleotide sequence ID" value="NZ_RAQU01000217.1"/>
</dbReference>
<keyword evidence="5" id="KW-0472">Membrane</keyword>
<dbReference type="InterPro" id="IPR001757">
    <property type="entry name" value="P_typ_ATPase"/>
</dbReference>
<comment type="subcellular location">
    <subcellularLocation>
        <location evidence="1">Membrane</location>
    </subcellularLocation>
</comment>
<dbReference type="Gene3D" id="3.40.1110.10">
    <property type="entry name" value="Calcium-transporting ATPase, cytoplasmic domain N"/>
    <property type="match status" value="1"/>
</dbReference>
<dbReference type="PANTHER" id="PTHR48085">
    <property type="entry name" value="CADMIUM/ZINC-TRANSPORTING ATPASE HMA2-RELATED"/>
    <property type="match status" value="1"/>
</dbReference>
<dbReference type="InterPro" id="IPR023214">
    <property type="entry name" value="HAD_sf"/>
</dbReference>
<name>A0A3A9JB56_9PROT</name>
<dbReference type="EMBL" id="RAQU01000217">
    <property type="protein sequence ID" value="RKK01805.1"/>
    <property type="molecule type" value="Genomic_DNA"/>
</dbReference>
<keyword evidence="3" id="KW-0812">Transmembrane</keyword>
<dbReference type="SUPFAM" id="SSF56784">
    <property type="entry name" value="HAD-like"/>
    <property type="match status" value="1"/>
</dbReference>
<dbReference type="Gene3D" id="3.40.50.1000">
    <property type="entry name" value="HAD superfamily/HAD-like"/>
    <property type="match status" value="1"/>
</dbReference>
<dbReference type="Gene3D" id="1.20.120.520">
    <property type="entry name" value="nmb1532 protein domain like"/>
    <property type="match status" value="1"/>
</dbReference>
<gene>
    <name evidence="9" type="ORF">D6Z83_23105</name>
</gene>
<evidence type="ECO:0000256" key="1">
    <source>
        <dbReference type="ARBA" id="ARBA00004370"/>
    </source>
</evidence>
<evidence type="ECO:0000259" key="8">
    <source>
        <dbReference type="Pfam" id="PF01814"/>
    </source>
</evidence>
<keyword evidence="4" id="KW-1133">Transmembrane helix</keyword>
<organism evidence="9 10">
    <name type="scientific">Teichococcus wenyumeiae</name>
    <dbReference type="NCBI Taxonomy" id="2478470"/>
    <lineage>
        <taxon>Bacteria</taxon>
        <taxon>Pseudomonadati</taxon>
        <taxon>Pseudomonadota</taxon>
        <taxon>Alphaproteobacteria</taxon>
        <taxon>Acetobacterales</taxon>
        <taxon>Roseomonadaceae</taxon>
        <taxon>Roseomonas</taxon>
    </lineage>
</organism>
<evidence type="ECO:0000256" key="2">
    <source>
        <dbReference type="ARBA" id="ARBA00006024"/>
    </source>
</evidence>
<dbReference type="Pfam" id="PF00702">
    <property type="entry name" value="Hydrolase"/>
    <property type="match status" value="1"/>
</dbReference>
<proteinExistence type="inferred from homology"/>
<comment type="catalytic activity">
    <reaction evidence="7">
        <text>Zn(2+)(in) + ATP + H2O = Zn(2+)(out) + ADP + phosphate + H(+)</text>
        <dbReference type="Rhea" id="RHEA:20621"/>
        <dbReference type="ChEBI" id="CHEBI:15377"/>
        <dbReference type="ChEBI" id="CHEBI:15378"/>
        <dbReference type="ChEBI" id="CHEBI:29105"/>
        <dbReference type="ChEBI" id="CHEBI:30616"/>
        <dbReference type="ChEBI" id="CHEBI:43474"/>
        <dbReference type="ChEBI" id="CHEBI:456216"/>
        <dbReference type="EC" id="7.2.2.12"/>
    </reaction>
</comment>
<dbReference type="GO" id="GO:0016887">
    <property type="term" value="F:ATP hydrolysis activity"/>
    <property type="evidence" value="ECO:0007669"/>
    <property type="project" value="InterPro"/>
</dbReference>
<dbReference type="InterPro" id="IPR012312">
    <property type="entry name" value="Hemerythrin-like"/>
</dbReference>
<dbReference type="EC" id="7.2.2.12" evidence="6"/>
<dbReference type="GO" id="GO:0016020">
    <property type="term" value="C:membrane"/>
    <property type="evidence" value="ECO:0007669"/>
    <property type="project" value="UniProtKB-SubCell"/>
</dbReference>